<keyword evidence="5" id="KW-1185">Reference proteome</keyword>
<proteinExistence type="predicted"/>
<sequence length="97" mass="10930">MSDKAYVGTGILTPIRKPARRELVKWGRNFNHEHNAIRVRVEHAIANLKTWRVLHTDCRRPFTTFAATITAVLGLQFYRQACIALTVFKGPANSAAP</sequence>
<dbReference type="GO" id="GO:0046872">
    <property type="term" value="F:metal ion binding"/>
    <property type="evidence" value="ECO:0007669"/>
    <property type="project" value="UniProtKB-KW"/>
</dbReference>
<dbReference type="AlphaFoldDB" id="A0A1H9V5Q7"/>
<evidence type="ECO:0000259" key="3">
    <source>
        <dbReference type="Pfam" id="PF13359"/>
    </source>
</evidence>
<keyword evidence="4" id="KW-0378">Hydrolase</keyword>
<organism evidence="4 5">
    <name type="scientific">Actinokineospora terrae</name>
    <dbReference type="NCBI Taxonomy" id="155974"/>
    <lineage>
        <taxon>Bacteria</taxon>
        <taxon>Bacillati</taxon>
        <taxon>Actinomycetota</taxon>
        <taxon>Actinomycetes</taxon>
        <taxon>Pseudonocardiales</taxon>
        <taxon>Pseudonocardiaceae</taxon>
        <taxon>Actinokineospora</taxon>
    </lineage>
</organism>
<evidence type="ECO:0000256" key="2">
    <source>
        <dbReference type="ARBA" id="ARBA00022723"/>
    </source>
</evidence>
<accession>A0A1H9V5Q7</accession>
<name>A0A1H9V5Q7_9PSEU</name>
<dbReference type="InterPro" id="IPR027806">
    <property type="entry name" value="HARBI1_dom"/>
</dbReference>
<feature type="domain" description="DDE Tnp4" evidence="3">
    <location>
        <begin position="1"/>
        <end position="75"/>
    </location>
</feature>
<dbReference type="EMBL" id="FOGI01000008">
    <property type="protein sequence ID" value="SES16918.1"/>
    <property type="molecule type" value="Genomic_DNA"/>
</dbReference>
<gene>
    <name evidence="4" type="ORF">SAMN04487818_10873</name>
</gene>
<evidence type="ECO:0000313" key="4">
    <source>
        <dbReference type="EMBL" id="SES16918.1"/>
    </source>
</evidence>
<keyword evidence="4" id="KW-0255">Endonuclease</keyword>
<reference evidence="5" key="1">
    <citation type="submission" date="2016-10" db="EMBL/GenBank/DDBJ databases">
        <authorList>
            <person name="Varghese N."/>
            <person name="Submissions S."/>
        </authorList>
    </citation>
    <scope>NUCLEOTIDE SEQUENCE [LARGE SCALE GENOMIC DNA]</scope>
    <source>
        <strain evidence="5">DSM 44260</strain>
    </source>
</reference>
<dbReference type="Pfam" id="PF13359">
    <property type="entry name" value="DDE_Tnp_4"/>
    <property type="match status" value="1"/>
</dbReference>
<evidence type="ECO:0000256" key="1">
    <source>
        <dbReference type="ARBA" id="ARBA00001968"/>
    </source>
</evidence>
<comment type="cofactor">
    <cofactor evidence="1">
        <name>a divalent metal cation</name>
        <dbReference type="ChEBI" id="CHEBI:60240"/>
    </cofactor>
</comment>
<dbReference type="GO" id="GO:0004519">
    <property type="term" value="F:endonuclease activity"/>
    <property type="evidence" value="ECO:0007669"/>
    <property type="project" value="UniProtKB-KW"/>
</dbReference>
<protein>
    <submittedName>
        <fullName evidence="4">DDE superfamily endonuclease</fullName>
    </submittedName>
</protein>
<evidence type="ECO:0000313" key="5">
    <source>
        <dbReference type="Proteomes" id="UP000199051"/>
    </source>
</evidence>
<dbReference type="Proteomes" id="UP000199051">
    <property type="component" value="Unassembled WGS sequence"/>
</dbReference>
<keyword evidence="2" id="KW-0479">Metal-binding</keyword>
<dbReference type="STRING" id="155974.SAMN04487818_10873"/>
<keyword evidence="4" id="KW-0540">Nuclease</keyword>